<dbReference type="Pfam" id="PF02256">
    <property type="entry name" value="Fe_hyd_SSU"/>
    <property type="match status" value="1"/>
</dbReference>
<evidence type="ECO:0000259" key="7">
    <source>
        <dbReference type="PROSITE" id="PS51379"/>
    </source>
</evidence>
<dbReference type="PROSITE" id="PS00198">
    <property type="entry name" value="4FE4S_FER_1"/>
    <property type="match status" value="1"/>
</dbReference>
<dbReference type="InterPro" id="IPR017896">
    <property type="entry name" value="4Fe4S_Fe-S-bd"/>
</dbReference>
<gene>
    <name evidence="9" type="ORF">H6A60_08360</name>
</gene>
<evidence type="ECO:0000256" key="5">
    <source>
        <dbReference type="ARBA" id="ARBA00023014"/>
    </source>
</evidence>
<name>A0ABS2DT05_9BURK</name>
<evidence type="ECO:0000313" key="9">
    <source>
        <dbReference type="EMBL" id="MBM6704492.1"/>
    </source>
</evidence>
<dbReference type="InterPro" id="IPR017900">
    <property type="entry name" value="4Fe4S_Fe_S_CS"/>
</dbReference>
<evidence type="ECO:0000256" key="3">
    <source>
        <dbReference type="ARBA" id="ARBA00022723"/>
    </source>
</evidence>
<dbReference type="InterPro" id="IPR019574">
    <property type="entry name" value="NADH_UbQ_OxRdtase_Gsu_4Fe4S-bd"/>
</dbReference>
<dbReference type="InterPro" id="IPR003149">
    <property type="entry name" value="Fe_hydrogenase_ssu"/>
</dbReference>
<evidence type="ECO:0000313" key="10">
    <source>
        <dbReference type="Proteomes" id="UP000715095"/>
    </source>
</evidence>
<feature type="domain" description="2Fe-2S ferredoxin-type" evidence="6">
    <location>
        <begin position="16"/>
        <end position="104"/>
    </location>
</feature>
<dbReference type="Gene3D" id="3.40.50.1780">
    <property type="match status" value="1"/>
</dbReference>
<comment type="similarity">
    <text evidence="1">Belongs to the complex I 75 kDa subunit family.</text>
</comment>
<proteinExistence type="inferred from homology"/>
<keyword evidence="3" id="KW-0479">Metal-binding</keyword>
<dbReference type="InterPro" id="IPR009016">
    <property type="entry name" value="Fe_hydrogenase"/>
</dbReference>
<dbReference type="PROSITE" id="PS51839">
    <property type="entry name" value="4FE4S_HC3"/>
    <property type="match status" value="1"/>
</dbReference>
<dbReference type="InterPro" id="IPR004108">
    <property type="entry name" value="Fe_hydrogenase_lsu_C"/>
</dbReference>
<dbReference type="SMART" id="SM00929">
    <property type="entry name" value="NADH-G_4Fe-4S_3"/>
    <property type="match status" value="1"/>
</dbReference>
<dbReference type="Proteomes" id="UP000715095">
    <property type="component" value="Unassembled WGS sequence"/>
</dbReference>
<reference evidence="9 10" key="1">
    <citation type="journal article" date="2021" name="Sci. Rep.">
        <title>The distribution of antibiotic resistance genes in chicken gut microbiota commensals.</title>
        <authorList>
            <person name="Juricova H."/>
            <person name="Matiasovicova J."/>
            <person name="Kubasova T."/>
            <person name="Cejkova D."/>
            <person name="Rychlik I."/>
        </authorList>
    </citation>
    <scope>NUCLEOTIDE SEQUENCE [LARGE SCALE GENOMIC DNA]</scope>
    <source>
        <strain evidence="9 10">An829</strain>
    </source>
</reference>
<dbReference type="InterPro" id="IPR013352">
    <property type="entry name" value="Fe_hydrogenase_subset"/>
</dbReference>
<dbReference type="Pfam" id="PF13510">
    <property type="entry name" value="Fer2_4"/>
    <property type="match status" value="1"/>
</dbReference>
<evidence type="ECO:0000259" key="8">
    <source>
        <dbReference type="PROSITE" id="PS51839"/>
    </source>
</evidence>
<dbReference type="NCBIfam" id="TIGR02512">
    <property type="entry name" value="FeFe_hydrog_A"/>
    <property type="match status" value="1"/>
</dbReference>
<dbReference type="Pfam" id="PF10588">
    <property type="entry name" value="NADH-G_4Fe-4S_3"/>
    <property type="match status" value="1"/>
</dbReference>
<dbReference type="EMBL" id="JACJJC010000012">
    <property type="protein sequence ID" value="MBM6704492.1"/>
    <property type="molecule type" value="Genomic_DNA"/>
</dbReference>
<dbReference type="Pfam" id="PF00037">
    <property type="entry name" value="Fer4"/>
    <property type="match status" value="1"/>
</dbReference>
<dbReference type="InterPro" id="IPR050340">
    <property type="entry name" value="Cytosolic_Fe-S_CAF"/>
</dbReference>
<dbReference type="PROSITE" id="PS51085">
    <property type="entry name" value="2FE2S_FER_2"/>
    <property type="match status" value="1"/>
</dbReference>
<feature type="domain" description="4Fe-4S ferredoxin-type" evidence="7">
    <location>
        <begin position="207"/>
        <end position="236"/>
    </location>
</feature>
<feature type="domain" description="4Fe-4S His(Cys)3-ligated-type" evidence="8">
    <location>
        <begin position="104"/>
        <end position="143"/>
    </location>
</feature>
<keyword evidence="2" id="KW-0004">4Fe-4S</keyword>
<dbReference type="SMART" id="SM00902">
    <property type="entry name" value="Fe_hyd_SSU"/>
    <property type="match status" value="1"/>
</dbReference>
<evidence type="ECO:0000256" key="4">
    <source>
        <dbReference type="ARBA" id="ARBA00023004"/>
    </source>
</evidence>
<dbReference type="RefSeq" id="WP_205103376.1">
    <property type="nucleotide sequence ID" value="NZ_JACJJC010000012.1"/>
</dbReference>
<dbReference type="InterPro" id="IPR036010">
    <property type="entry name" value="2Fe-2S_ferredoxin-like_sf"/>
</dbReference>
<protein>
    <submittedName>
        <fullName evidence="9">Iron hydrogenase small subunit</fullName>
    </submittedName>
</protein>
<dbReference type="Gene3D" id="3.40.950.10">
    <property type="entry name" value="Fe-only Hydrogenase (Larger Subunit), Chain L, domain 3"/>
    <property type="match status" value="1"/>
</dbReference>
<sequence length="630" mass="68342">MKHIELHPIERIESGAAAAARTESARINGREVRFAPGETVLEVARRAGIPVPTLCEFAALAHRPGTCRMCLVEIKAPGEAAYSLATACDTRMTPGLEVETRSKRVREARKLQASLLFADHCETCSACARHGQCELQDVARTVGLDLGRLSGRYVSRTAEKDKTAALVFTPDKCIRCLRCVEVCRQVHGIGAITFEGIGTGAAVGFDGRPWAESDRCIQCGQCTLVCPTGALDVRDEVDRALDMLADPEIVTIFQLAPATRVTLPEVLGLAPGENFEGRMVAALKGLGADFVMDTRWSADVTILEEGTELIERLERQKAAGTLATHPDTMFTSCCPGWINHAEKSAPDILEHVSSTRSPQAIFSALAKTWLPQSLGIDPARIRVISIMPCTAKKDEALRPQLLREGEARPDTDLVLTVRELARLFERGGVDAASLEPVPFDTPFMTQASGAAQLFATTGGVMEAALRTVAALTGGKAPANLVFEPVRGLANTKEATLETERFGVLRVAVVYGIRHVGPLIDMVRNGTSPYHFIEVMACPGGCIGGGGTAQGRWRTNLPVRQQTVYRIDEELPVRSSHENPDVVRLYENFLKKPGSHKAHELLHCGYTDRHKEKTPPTFAKLEAEVTLTTSI</sequence>
<dbReference type="Gene3D" id="4.10.260.20">
    <property type="entry name" value="Iron hydrogenase, small subunit"/>
    <property type="match status" value="1"/>
</dbReference>
<dbReference type="InterPro" id="IPR036991">
    <property type="entry name" value="Fe_hydrogenase_ssu_sf"/>
</dbReference>
<dbReference type="SUPFAM" id="SSF54292">
    <property type="entry name" value="2Fe-2S ferredoxin-like"/>
    <property type="match status" value="1"/>
</dbReference>
<feature type="domain" description="4Fe-4S ferredoxin-type" evidence="7">
    <location>
        <begin position="164"/>
        <end position="197"/>
    </location>
</feature>
<dbReference type="InterPro" id="IPR001041">
    <property type="entry name" value="2Fe-2S_ferredoxin-type"/>
</dbReference>
<dbReference type="Gene3D" id="3.10.20.740">
    <property type="match status" value="1"/>
</dbReference>
<dbReference type="Gene3D" id="3.30.70.20">
    <property type="match status" value="1"/>
</dbReference>
<evidence type="ECO:0000256" key="1">
    <source>
        <dbReference type="ARBA" id="ARBA00005404"/>
    </source>
</evidence>
<dbReference type="Pfam" id="PF02906">
    <property type="entry name" value="Fe_hyd_lg_C"/>
    <property type="match status" value="1"/>
</dbReference>
<keyword evidence="5" id="KW-0411">Iron-sulfur</keyword>
<dbReference type="PROSITE" id="PS51379">
    <property type="entry name" value="4FE4S_FER_2"/>
    <property type="match status" value="2"/>
</dbReference>
<evidence type="ECO:0000256" key="2">
    <source>
        <dbReference type="ARBA" id="ARBA00022485"/>
    </source>
</evidence>
<keyword evidence="4" id="KW-0408">Iron</keyword>
<comment type="caution">
    <text evidence="9">The sequence shown here is derived from an EMBL/GenBank/DDBJ whole genome shotgun (WGS) entry which is preliminary data.</text>
</comment>
<organism evidence="9 10">
    <name type="scientific">Sutterella massiliensis</name>
    <dbReference type="NCBI Taxonomy" id="1816689"/>
    <lineage>
        <taxon>Bacteria</taxon>
        <taxon>Pseudomonadati</taxon>
        <taxon>Pseudomonadota</taxon>
        <taxon>Betaproteobacteria</taxon>
        <taxon>Burkholderiales</taxon>
        <taxon>Sutterellaceae</taxon>
        <taxon>Sutterella</taxon>
    </lineage>
</organism>
<dbReference type="PANTHER" id="PTHR11615">
    <property type="entry name" value="NITRATE, FORMATE, IRON DEHYDROGENASE"/>
    <property type="match status" value="1"/>
</dbReference>
<keyword evidence="10" id="KW-1185">Reference proteome</keyword>
<evidence type="ECO:0000259" key="6">
    <source>
        <dbReference type="PROSITE" id="PS51085"/>
    </source>
</evidence>
<accession>A0ABS2DT05</accession>
<dbReference type="SUPFAM" id="SSF53920">
    <property type="entry name" value="Fe-only hydrogenase"/>
    <property type="match status" value="1"/>
</dbReference>
<dbReference type="SUPFAM" id="SSF54862">
    <property type="entry name" value="4Fe-4S ferredoxins"/>
    <property type="match status" value="1"/>
</dbReference>
<dbReference type="CDD" id="cd00207">
    <property type="entry name" value="fer2"/>
    <property type="match status" value="1"/>
</dbReference>